<dbReference type="GO" id="GO:0015295">
    <property type="term" value="F:solute:proton symporter activity"/>
    <property type="evidence" value="ECO:0007669"/>
    <property type="project" value="TreeGrafter"/>
</dbReference>
<keyword evidence="7 8" id="KW-0472">Membrane</keyword>
<feature type="transmembrane region" description="Helical" evidence="8">
    <location>
        <begin position="180"/>
        <end position="201"/>
    </location>
</feature>
<keyword evidence="5 8" id="KW-0812">Transmembrane</keyword>
<protein>
    <recommendedName>
        <fullName evidence="8">L-lactate permease</fullName>
    </recommendedName>
</protein>
<dbReference type="NCBIfam" id="TIGR00795">
    <property type="entry name" value="lctP"/>
    <property type="match status" value="1"/>
</dbReference>
<dbReference type="EMBL" id="FOXC01000003">
    <property type="protein sequence ID" value="SFP03037.1"/>
    <property type="molecule type" value="Genomic_DNA"/>
</dbReference>
<dbReference type="STRING" id="306540.SAMN05421839_10389"/>
<feature type="transmembrane region" description="Helical" evidence="8">
    <location>
        <begin position="280"/>
        <end position="304"/>
    </location>
</feature>
<evidence type="ECO:0000256" key="4">
    <source>
        <dbReference type="ARBA" id="ARBA00022475"/>
    </source>
</evidence>
<feature type="transmembrane region" description="Helical" evidence="8">
    <location>
        <begin position="104"/>
        <end position="124"/>
    </location>
</feature>
<accession>A0A1I5M0W1</accession>
<evidence type="ECO:0000256" key="2">
    <source>
        <dbReference type="ARBA" id="ARBA00010100"/>
    </source>
</evidence>
<evidence type="ECO:0000313" key="9">
    <source>
        <dbReference type="EMBL" id="GEM00976.1"/>
    </source>
</evidence>
<dbReference type="OrthoDB" id="9761056at2"/>
<evidence type="ECO:0000256" key="3">
    <source>
        <dbReference type="ARBA" id="ARBA00022448"/>
    </source>
</evidence>
<keyword evidence="12" id="KW-1185">Reference proteome</keyword>
<evidence type="ECO:0000313" key="11">
    <source>
        <dbReference type="Proteomes" id="UP000242243"/>
    </source>
</evidence>
<dbReference type="PANTHER" id="PTHR30003">
    <property type="entry name" value="L-LACTATE PERMEASE"/>
    <property type="match status" value="1"/>
</dbReference>
<evidence type="ECO:0000256" key="1">
    <source>
        <dbReference type="ARBA" id="ARBA00004651"/>
    </source>
</evidence>
<evidence type="ECO:0000313" key="12">
    <source>
        <dbReference type="Proteomes" id="UP000321547"/>
    </source>
</evidence>
<comment type="function">
    <text evidence="8">Uptake of L-lactate across the membrane. Can also transport D-lactate and glycolate.</text>
</comment>
<feature type="transmembrane region" description="Helical" evidence="8">
    <location>
        <begin position="6"/>
        <end position="24"/>
    </location>
</feature>
<feature type="transmembrane region" description="Helical" evidence="8">
    <location>
        <begin position="241"/>
        <end position="259"/>
    </location>
</feature>
<name>A0A1I5M0W1_9BACI</name>
<reference evidence="9 12" key="2">
    <citation type="submission" date="2019-07" db="EMBL/GenBank/DDBJ databases">
        <title>Whole genome shotgun sequence of Halolactibacillus halophilus NBRC 100868.</title>
        <authorList>
            <person name="Hosoyama A."/>
            <person name="Uohara A."/>
            <person name="Ohji S."/>
            <person name="Ichikawa N."/>
        </authorList>
    </citation>
    <scope>NUCLEOTIDE SEQUENCE [LARGE SCALE GENOMIC DNA]</scope>
    <source>
        <strain evidence="9 12">NBRC 100868</strain>
    </source>
</reference>
<evidence type="ECO:0000256" key="8">
    <source>
        <dbReference type="RuleBase" id="RU365092"/>
    </source>
</evidence>
<feature type="transmembrane region" description="Helical" evidence="8">
    <location>
        <begin position="352"/>
        <end position="376"/>
    </location>
</feature>
<dbReference type="Proteomes" id="UP000321547">
    <property type="component" value="Unassembled WGS sequence"/>
</dbReference>
<gene>
    <name evidence="9" type="primary">glcA</name>
    <name evidence="9" type="ORF">HHA03_05080</name>
    <name evidence="10" type="ORF">SAMN05421839_10389</name>
</gene>
<evidence type="ECO:0000256" key="5">
    <source>
        <dbReference type="ARBA" id="ARBA00022692"/>
    </source>
</evidence>
<keyword evidence="6 8" id="KW-1133">Transmembrane helix</keyword>
<dbReference type="InterPro" id="IPR003804">
    <property type="entry name" value="Lactate_perm"/>
</dbReference>
<dbReference type="RefSeq" id="WP_089830089.1">
    <property type="nucleotide sequence ID" value="NZ_BJWI01000003.1"/>
</dbReference>
<feature type="transmembrane region" description="Helical" evidence="8">
    <location>
        <begin position="65"/>
        <end position="83"/>
    </location>
</feature>
<dbReference type="Pfam" id="PF02652">
    <property type="entry name" value="Lactate_perm"/>
    <property type="match status" value="1"/>
</dbReference>
<feature type="transmembrane region" description="Helical" evidence="8">
    <location>
        <begin position="36"/>
        <end position="59"/>
    </location>
</feature>
<dbReference type="AlphaFoldDB" id="A0A1I5M0W1"/>
<dbReference type="Proteomes" id="UP000242243">
    <property type="component" value="Unassembled WGS sequence"/>
</dbReference>
<dbReference type="PANTHER" id="PTHR30003:SF0">
    <property type="entry name" value="GLYCOLATE PERMEASE GLCA-RELATED"/>
    <property type="match status" value="1"/>
</dbReference>
<organism evidence="10 11">
    <name type="scientific">Halolactibacillus halophilus</name>
    <dbReference type="NCBI Taxonomy" id="306540"/>
    <lineage>
        <taxon>Bacteria</taxon>
        <taxon>Bacillati</taxon>
        <taxon>Bacillota</taxon>
        <taxon>Bacilli</taxon>
        <taxon>Bacillales</taxon>
        <taxon>Bacillaceae</taxon>
        <taxon>Halolactibacillus</taxon>
    </lineage>
</organism>
<feature type="transmembrane region" description="Helical" evidence="8">
    <location>
        <begin position="324"/>
        <end position="345"/>
    </location>
</feature>
<reference evidence="10 11" key="1">
    <citation type="submission" date="2016-10" db="EMBL/GenBank/DDBJ databases">
        <authorList>
            <person name="de Groot N.N."/>
        </authorList>
    </citation>
    <scope>NUCLEOTIDE SEQUENCE [LARGE SCALE GENOMIC DNA]</scope>
    <source>
        <strain evidence="10 11">DSM 17073</strain>
    </source>
</reference>
<evidence type="ECO:0000256" key="6">
    <source>
        <dbReference type="ARBA" id="ARBA00022989"/>
    </source>
</evidence>
<feature type="transmembrane region" description="Helical" evidence="8">
    <location>
        <begin position="486"/>
        <end position="504"/>
    </location>
</feature>
<evidence type="ECO:0000313" key="10">
    <source>
        <dbReference type="EMBL" id="SFP03037.1"/>
    </source>
</evidence>
<feature type="transmembrane region" description="Helical" evidence="8">
    <location>
        <begin position="382"/>
        <end position="404"/>
    </location>
</feature>
<feature type="transmembrane region" description="Helical" evidence="8">
    <location>
        <begin position="213"/>
        <end position="235"/>
    </location>
</feature>
<keyword evidence="4 8" id="KW-1003">Cell membrane</keyword>
<comment type="subcellular location">
    <subcellularLocation>
        <location evidence="1 8">Cell membrane</location>
        <topology evidence="1 8">Multi-pass membrane protein</topology>
    </subcellularLocation>
</comment>
<proteinExistence type="inferred from homology"/>
<keyword evidence="3 8" id="KW-0813">Transport</keyword>
<dbReference type="EMBL" id="BJWI01000003">
    <property type="protein sequence ID" value="GEM00976.1"/>
    <property type="molecule type" value="Genomic_DNA"/>
</dbReference>
<evidence type="ECO:0000256" key="7">
    <source>
        <dbReference type="ARBA" id="ARBA00023136"/>
    </source>
</evidence>
<dbReference type="GO" id="GO:0005886">
    <property type="term" value="C:plasma membrane"/>
    <property type="evidence" value="ECO:0007669"/>
    <property type="project" value="UniProtKB-SubCell"/>
</dbReference>
<dbReference type="GO" id="GO:0015129">
    <property type="term" value="F:lactate transmembrane transporter activity"/>
    <property type="evidence" value="ECO:0007669"/>
    <property type="project" value="UniProtKB-UniRule"/>
</dbReference>
<sequence length="505" mass="53162">MNEYVLFLFALIPIVFLILSLGVFNRPAYKAGMWSVLIASGLAFFFFDMTPFGIVTAIIEGAALGIWPIMIVIIAAIFTYNLAQHTKSMDTINKMLSSISTDKRIQVLILAWGFGGFLEAVAGYGTAVALPASILAALGFNPLFAAIISLIANTVPTAFGAVGIPVSTLAQVTGLEVTTLSYTIVLQLTLFIIIVPFVLVIMTGRSFKALKGVVGITLASGIAFAVPQIFVAKYLGAELPALVGSLFSMAVTIGMALLFHKDKKAENPEVVSVSEGFKAWLPYILILAFILITSPLVPVVYDFVSHIKTTVTIYQGPGAAASTFKWIGTPGVLIILAAVIGSLIQGANLKDIIAVFFSTVKQLSKSALTVVAIVALAKIMGYSGMITSIATVFVLVTGSFYPFFAPMLGTLGTFVTGSDTSSNILFGPLQIEVANSIGVDSYWLAAANTSGATGGKMISPQSIAVATSATGLIGQEGKIFNSTLKFCLGYVVFLGILVYVGSLFI</sequence>
<comment type="similarity">
    <text evidence="2 8">Belongs to the lactate permease family.</text>
</comment>